<dbReference type="NCBIfam" id="TIGR00229">
    <property type="entry name" value="sensory_box"/>
    <property type="match status" value="2"/>
</dbReference>
<dbReference type="PRINTS" id="PR00260">
    <property type="entry name" value="CHEMTRNSDUCR"/>
</dbReference>
<dbReference type="InterPro" id="IPR000014">
    <property type="entry name" value="PAS"/>
</dbReference>
<dbReference type="SMART" id="SM00283">
    <property type="entry name" value="MA"/>
    <property type="match status" value="1"/>
</dbReference>
<dbReference type="Proteomes" id="UP001069802">
    <property type="component" value="Unassembled WGS sequence"/>
</dbReference>
<dbReference type="SMART" id="SM00086">
    <property type="entry name" value="PAC"/>
    <property type="match status" value="2"/>
</dbReference>
<dbReference type="Pfam" id="PF08447">
    <property type="entry name" value="PAS_3"/>
    <property type="match status" value="2"/>
</dbReference>
<dbReference type="CDD" id="cd00130">
    <property type="entry name" value="PAS"/>
    <property type="match status" value="2"/>
</dbReference>
<dbReference type="InterPro" id="IPR004089">
    <property type="entry name" value="MCPsignal_dom"/>
</dbReference>
<dbReference type="InterPro" id="IPR013655">
    <property type="entry name" value="PAS_fold_3"/>
</dbReference>
<dbReference type="SUPFAM" id="SSF55785">
    <property type="entry name" value="PYP-like sensor domain (PAS domain)"/>
    <property type="match status" value="2"/>
</dbReference>
<evidence type="ECO:0000313" key="7">
    <source>
        <dbReference type="Proteomes" id="UP001069802"/>
    </source>
</evidence>
<dbReference type="InterPro" id="IPR000700">
    <property type="entry name" value="PAS-assoc_C"/>
</dbReference>
<feature type="region of interest" description="Disordered" evidence="2">
    <location>
        <begin position="1"/>
        <end position="27"/>
    </location>
</feature>
<dbReference type="InterPro" id="IPR035965">
    <property type="entry name" value="PAS-like_dom_sf"/>
</dbReference>
<keyword evidence="7" id="KW-1185">Reference proteome</keyword>
<feature type="domain" description="PAC" evidence="5">
    <location>
        <begin position="225"/>
        <end position="277"/>
    </location>
</feature>
<comment type="caution">
    <text evidence="6">The sequence shown here is derived from an EMBL/GenBank/DDBJ whole genome shotgun (WGS) entry which is preliminary data.</text>
</comment>
<dbReference type="InterPro" id="IPR004090">
    <property type="entry name" value="Chemotax_Me-accpt_rcpt"/>
</dbReference>
<dbReference type="InterPro" id="IPR001610">
    <property type="entry name" value="PAC"/>
</dbReference>
<dbReference type="SUPFAM" id="SSF58104">
    <property type="entry name" value="Methyl-accepting chemotaxis protein (MCP) signaling domain"/>
    <property type="match status" value="1"/>
</dbReference>
<dbReference type="Gene3D" id="1.10.287.950">
    <property type="entry name" value="Methyl-accepting chemotaxis protein"/>
    <property type="match status" value="1"/>
</dbReference>
<feature type="domain" description="PAC" evidence="5">
    <location>
        <begin position="103"/>
        <end position="155"/>
    </location>
</feature>
<dbReference type="RefSeq" id="WP_269425100.1">
    <property type="nucleotide sequence ID" value="NZ_JAPWGY010000013.1"/>
</dbReference>
<protein>
    <submittedName>
        <fullName evidence="6">PAS domain-containing methyl-accepting chemotaxis protein</fullName>
    </submittedName>
</protein>
<dbReference type="PROSITE" id="PS50113">
    <property type="entry name" value="PAC"/>
    <property type="match status" value="2"/>
</dbReference>
<sequence length="516" mass="55916">MLNTIFSRSNAARNDTKPTAHRQNKLSKNEMQSMLAALDKSQAVIQFKPDGTIISANENFLAAIGYSLEEIQGKHHSMFVTPEDANSPEYRAFWDSLRQGKYQAAEYRRIGKGGKEVWIQASYNPIMGRTGKVTSVVKYATDITAQVLQNADFKGQISAVNKSQAVISFNLDGTIIDANDNFLGAIGYSLPEIQGKHHSMFVETEEAQSPEYKAFWEDLRQGKYQAAEYKRIGKGGKEVWIQASYNPIFDPTGKPLKVVKYATDITEQIRLRQEAQRVGKLVDENLDRILQSVTDANSQSSTAVSASDRTLQTVQSVAAAAEQFESSAHEIARSMGTSKQDVDKAMQETTSADQATQQLTTAAQAMNNVVVVIQEIAGQINLLALNATIESARAGEAGKGFAVVASEVKTLANQVAQATEQISSEISNMQNVCEEVVGGLKSIRNAVGSVESSVTAVAGAVEEQTATTREITVNMQSAASAVSEVNSSLDSISRAVKDANAYAKEGTELYRSLQNG</sequence>
<evidence type="ECO:0000259" key="5">
    <source>
        <dbReference type="PROSITE" id="PS50113"/>
    </source>
</evidence>
<evidence type="ECO:0000259" key="4">
    <source>
        <dbReference type="PROSITE" id="PS50112"/>
    </source>
</evidence>
<dbReference type="PANTHER" id="PTHR24422">
    <property type="entry name" value="CHEMOTAXIS PROTEIN METHYLTRANSFERASE"/>
    <property type="match status" value="1"/>
</dbReference>
<reference evidence="6" key="1">
    <citation type="submission" date="2022-12" db="EMBL/GenBank/DDBJ databases">
        <title>Bacterial isolates from different developmental stages of Nematostella vectensis.</title>
        <authorList>
            <person name="Fraune S."/>
        </authorList>
    </citation>
    <scope>NUCLEOTIDE SEQUENCE</scope>
    <source>
        <strain evidence="6">G21630-S1</strain>
    </source>
</reference>
<accession>A0ABT4LPA6</accession>
<dbReference type="Gene3D" id="3.30.450.20">
    <property type="entry name" value="PAS domain"/>
    <property type="match status" value="2"/>
</dbReference>
<evidence type="ECO:0000256" key="2">
    <source>
        <dbReference type="SAM" id="MobiDB-lite"/>
    </source>
</evidence>
<dbReference type="PROSITE" id="PS50111">
    <property type="entry name" value="CHEMOTAXIS_TRANSDUC_2"/>
    <property type="match status" value="1"/>
</dbReference>
<keyword evidence="1" id="KW-0807">Transducer</keyword>
<dbReference type="PROSITE" id="PS50112">
    <property type="entry name" value="PAS"/>
    <property type="match status" value="1"/>
</dbReference>
<dbReference type="EMBL" id="JAPWGY010000013">
    <property type="protein sequence ID" value="MCZ4282958.1"/>
    <property type="molecule type" value="Genomic_DNA"/>
</dbReference>
<dbReference type="Pfam" id="PF00015">
    <property type="entry name" value="MCPsignal"/>
    <property type="match status" value="1"/>
</dbReference>
<feature type="domain" description="PAS" evidence="4">
    <location>
        <begin position="27"/>
        <end position="84"/>
    </location>
</feature>
<gene>
    <name evidence="6" type="ORF">O4H49_19400</name>
</gene>
<dbReference type="SMART" id="SM00091">
    <property type="entry name" value="PAS"/>
    <property type="match status" value="2"/>
</dbReference>
<dbReference type="PANTHER" id="PTHR24422:SF10">
    <property type="entry name" value="CHEMOTAXIS PROTEIN METHYLTRANSFERASE 2"/>
    <property type="match status" value="1"/>
</dbReference>
<evidence type="ECO:0000313" key="6">
    <source>
        <dbReference type="EMBL" id="MCZ4282958.1"/>
    </source>
</evidence>
<dbReference type="InterPro" id="IPR050903">
    <property type="entry name" value="Bact_Chemotaxis_MeTrfase"/>
</dbReference>
<evidence type="ECO:0000259" key="3">
    <source>
        <dbReference type="PROSITE" id="PS50111"/>
    </source>
</evidence>
<feature type="compositionally biased region" description="Polar residues" evidence="2">
    <location>
        <begin position="1"/>
        <end position="13"/>
    </location>
</feature>
<feature type="domain" description="Methyl-accepting transducer" evidence="3">
    <location>
        <begin position="278"/>
        <end position="500"/>
    </location>
</feature>
<evidence type="ECO:0000256" key="1">
    <source>
        <dbReference type="PROSITE-ProRule" id="PRU00284"/>
    </source>
</evidence>
<name>A0ABT4LPA6_9PROT</name>
<proteinExistence type="predicted"/>
<organism evidence="6 7">
    <name type="scientific">Kiloniella laminariae</name>
    <dbReference type="NCBI Taxonomy" id="454162"/>
    <lineage>
        <taxon>Bacteria</taxon>
        <taxon>Pseudomonadati</taxon>
        <taxon>Pseudomonadota</taxon>
        <taxon>Alphaproteobacteria</taxon>
        <taxon>Rhodospirillales</taxon>
        <taxon>Kiloniellaceae</taxon>
        <taxon>Kiloniella</taxon>
    </lineage>
</organism>